<dbReference type="SUPFAM" id="SSF54001">
    <property type="entry name" value="Cysteine proteinases"/>
    <property type="match status" value="1"/>
</dbReference>
<reference evidence="10" key="1">
    <citation type="journal article" date="2020" name="Insect Biochem. Mol. Biol.">
        <title>Cathepsins L and B in Dysdercus peruvianus, Rhodnius prolixus, and Mahanarva fimbriolata. Looking for enzyme adaptations to digestion.</title>
        <authorList>
            <person name="Pimentel A.C."/>
            <person name="Dias R.O."/>
            <person name="Bifano T.D."/>
            <person name="Genta F.A."/>
            <person name="Ferreira C."/>
            <person name="Terra W.R."/>
        </authorList>
    </citation>
    <scope>NUCLEOTIDE SEQUENCE</scope>
</reference>
<evidence type="ECO:0000313" key="10">
    <source>
        <dbReference type="EMBL" id="QOV03082.1"/>
    </source>
</evidence>
<evidence type="ECO:0000256" key="5">
    <source>
        <dbReference type="ARBA" id="ARBA00023145"/>
    </source>
</evidence>
<dbReference type="EC" id="3.4.22.15" evidence="10"/>
<dbReference type="InterPro" id="IPR000169">
    <property type="entry name" value="Pept_cys_AS"/>
</dbReference>
<dbReference type="Pfam" id="PF00112">
    <property type="entry name" value="Peptidase_C1"/>
    <property type="match status" value="1"/>
</dbReference>
<evidence type="ECO:0000256" key="7">
    <source>
        <dbReference type="SAM" id="SignalP"/>
    </source>
</evidence>
<dbReference type="AlphaFoldDB" id="A0A7S6R1C4"/>
<evidence type="ECO:0000256" key="6">
    <source>
        <dbReference type="ARBA" id="ARBA00023157"/>
    </source>
</evidence>
<sequence length="328" mass="36470">MRLLVFLALCTAAVSAVPSLTEDWDSFKSLHGKKYSGPREEYRRLGIYLRNVQRIEEHNEKYKKGLASFTMKINHFGDMLEEEISTQLNGFNRTGAIRKRNPDPSFLSPMTTISLPASLDWREKGAVTPVKNQGNCGGCWAFSATGALEAQTFLKTGSLVPLSEQNLIDCANRVYDNYGCNGGLMDHAFYYIMKNGVESEESYPYEGVDGVCRFNKSNIAATQKSYVDIPPTEEDLMKAVANIGPISVGIKANLASFFYYSGGVFDDPACDNNLDHGVLVVGYGEENGKKYWLLKNSWTAKWGEEGYFKLIRGQNMCGVALMPSYPVV</sequence>
<protein>
    <submittedName>
        <fullName evidence="10">Cathepsin L12</fullName>
        <ecNumber evidence="10">3.4.22.15</ecNumber>
    </submittedName>
</protein>
<proteinExistence type="evidence at transcript level"/>
<keyword evidence="4" id="KW-0788">Thiol protease</keyword>
<keyword evidence="2" id="KW-0645">Protease</keyword>
<dbReference type="InterPro" id="IPR038765">
    <property type="entry name" value="Papain-like_cys_pep_sf"/>
</dbReference>
<feature type="chain" id="PRO_5031111642" evidence="7">
    <location>
        <begin position="17"/>
        <end position="328"/>
    </location>
</feature>
<dbReference type="InterPro" id="IPR000668">
    <property type="entry name" value="Peptidase_C1A_C"/>
</dbReference>
<evidence type="ECO:0000259" key="8">
    <source>
        <dbReference type="SMART" id="SM00645"/>
    </source>
</evidence>
<accession>A0A7S6R1C4</accession>
<dbReference type="GO" id="GO:0006508">
    <property type="term" value="P:proteolysis"/>
    <property type="evidence" value="ECO:0007669"/>
    <property type="project" value="UniProtKB-KW"/>
</dbReference>
<organism evidence="10">
    <name type="scientific">Dysdercus peruvianus</name>
    <dbReference type="NCBI Taxonomy" id="685034"/>
    <lineage>
        <taxon>Eukaryota</taxon>
        <taxon>Metazoa</taxon>
        <taxon>Ecdysozoa</taxon>
        <taxon>Arthropoda</taxon>
        <taxon>Hexapoda</taxon>
        <taxon>Insecta</taxon>
        <taxon>Pterygota</taxon>
        <taxon>Neoptera</taxon>
        <taxon>Paraneoptera</taxon>
        <taxon>Hemiptera</taxon>
        <taxon>Heteroptera</taxon>
        <taxon>Panheteroptera</taxon>
        <taxon>Pentatomomorpha</taxon>
        <taxon>Pyrrhocoroidea</taxon>
        <taxon>Pyrrhocoridae</taxon>
        <taxon>Dysdercus</taxon>
    </lineage>
</organism>
<dbReference type="PROSITE" id="PS00639">
    <property type="entry name" value="THIOL_PROTEASE_HIS"/>
    <property type="match status" value="1"/>
</dbReference>
<comment type="similarity">
    <text evidence="1">Belongs to the peptidase C1 family.</text>
</comment>
<dbReference type="PANTHER" id="PTHR12411">
    <property type="entry name" value="CYSTEINE PROTEASE FAMILY C1-RELATED"/>
    <property type="match status" value="1"/>
</dbReference>
<dbReference type="InterPro" id="IPR025660">
    <property type="entry name" value="Pept_his_AS"/>
</dbReference>
<dbReference type="FunFam" id="3.90.70.10:FF:000006">
    <property type="entry name" value="Cathepsin S"/>
    <property type="match status" value="1"/>
</dbReference>
<dbReference type="InterPro" id="IPR013201">
    <property type="entry name" value="Prot_inhib_I29"/>
</dbReference>
<dbReference type="InterPro" id="IPR025661">
    <property type="entry name" value="Pept_asp_AS"/>
</dbReference>
<dbReference type="Pfam" id="PF08246">
    <property type="entry name" value="Inhibitor_I29"/>
    <property type="match status" value="1"/>
</dbReference>
<keyword evidence="5" id="KW-0865">Zymogen</keyword>
<dbReference type="GO" id="GO:0004197">
    <property type="term" value="F:cysteine-type endopeptidase activity"/>
    <property type="evidence" value="ECO:0007669"/>
    <property type="project" value="UniProtKB-EC"/>
</dbReference>
<dbReference type="InterPro" id="IPR013128">
    <property type="entry name" value="Peptidase_C1A"/>
</dbReference>
<dbReference type="EMBL" id="MT437752">
    <property type="protein sequence ID" value="QOV03082.1"/>
    <property type="molecule type" value="mRNA"/>
</dbReference>
<dbReference type="SMART" id="SM00645">
    <property type="entry name" value="Pept_C1"/>
    <property type="match status" value="1"/>
</dbReference>
<keyword evidence="7" id="KW-0732">Signal</keyword>
<dbReference type="PROSITE" id="PS00640">
    <property type="entry name" value="THIOL_PROTEASE_ASN"/>
    <property type="match status" value="1"/>
</dbReference>
<feature type="domain" description="Cathepsin propeptide inhibitor" evidence="9">
    <location>
        <begin position="24"/>
        <end position="84"/>
    </location>
</feature>
<dbReference type="CDD" id="cd02248">
    <property type="entry name" value="Peptidase_C1A"/>
    <property type="match status" value="1"/>
</dbReference>
<feature type="domain" description="Peptidase C1A papain C-terminal" evidence="8">
    <location>
        <begin position="115"/>
        <end position="327"/>
    </location>
</feature>
<evidence type="ECO:0000256" key="4">
    <source>
        <dbReference type="ARBA" id="ARBA00022807"/>
    </source>
</evidence>
<feature type="signal peptide" evidence="7">
    <location>
        <begin position="1"/>
        <end position="16"/>
    </location>
</feature>
<evidence type="ECO:0000256" key="1">
    <source>
        <dbReference type="ARBA" id="ARBA00008455"/>
    </source>
</evidence>
<dbReference type="PRINTS" id="PR00705">
    <property type="entry name" value="PAPAIN"/>
</dbReference>
<evidence type="ECO:0000259" key="9">
    <source>
        <dbReference type="SMART" id="SM00848"/>
    </source>
</evidence>
<dbReference type="SMART" id="SM00848">
    <property type="entry name" value="Inhibitor_I29"/>
    <property type="match status" value="1"/>
</dbReference>
<keyword evidence="6" id="KW-1015">Disulfide bond</keyword>
<evidence type="ECO:0000256" key="3">
    <source>
        <dbReference type="ARBA" id="ARBA00022801"/>
    </source>
</evidence>
<evidence type="ECO:0000256" key="2">
    <source>
        <dbReference type="ARBA" id="ARBA00022670"/>
    </source>
</evidence>
<dbReference type="InterPro" id="IPR039417">
    <property type="entry name" value="Peptidase_C1A_papain-like"/>
</dbReference>
<dbReference type="Gene3D" id="3.90.70.10">
    <property type="entry name" value="Cysteine proteinases"/>
    <property type="match status" value="1"/>
</dbReference>
<keyword evidence="3 10" id="KW-0378">Hydrolase</keyword>
<name>A0A7S6R1C4_9HEMI</name>
<dbReference type="PROSITE" id="PS00139">
    <property type="entry name" value="THIOL_PROTEASE_CYS"/>
    <property type="match status" value="1"/>
</dbReference>